<name>A0A1E5QG67_9CYAN</name>
<dbReference type="GO" id="GO:0000160">
    <property type="term" value="P:phosphorelay signal transduction system"/>
    <property type="evidence" value="ECO:0007669"/>
    <property type="project" value="InterPro"/>
</dbReference>
<protein>
    <recommendedName>
        <fullName evidence="2">Response regulatory domain-containing protein</fullName>
    </recommendedName>
</protein>
<sequence length="135" mass="14500">MVIADNYVLILGQETEDLNGLQSSLNHLAATVAIANSVDQAVEQASQLFPSLVILLGNQQQGSSQLIARLRQMAGLCGVTIVELSEFQASSWLDPDSDLAVDGYLVKPIERDILVSLIQSAWARQKCCDALLSGT</sequence>
<dbReference type="Gene3D" id="3.40.50.2300">
    <property type="match status" value="1"/>
</dbReference>
<proteinExistence type="predicted"/>
<dbReference type="InterPro" id="IPR001789">
    <property type="entry name" value="Sig_transdc_resp-reg_receiver"/>
</dbReference>
<dbReference type="EMBL" id="MJGC01000082">
    <property type="protein sequence ID" value="OEJ73649.1"/>
    <property type="molecule type" value="Genomic_DNA"/>
</dbReference>
<dbReference type="AlphaFoldDB" id="A0A1E5QG67"/>
<feature type="domain" description="Response regulatory" evidence="2">
    <location>
        <begin position="7"/>
        <end position="122"/>
    </location>
</feature>
<gene>
    <name evidence="3" type="ORF">BH720_18520</name>
</gene>
<dbReference type="SUPFAM" id="SSF52172">
    <property type="entry name" value="CheY-like"/>
    <property type="match status" value="1"/>
</dbReference>
<organism evidence="3">
    <name type="scientific">Desertifilum tharense IPPAS B-1220</name>
    <dbReference type="NCBI Taxonomy" id="1781255"/>
    <lineage>
        <taxon>Bacteria</taxon>
        <taxon>Bacillati</taxon>
        <taxon>Cyanobacteriota</taxon>
        <taxon>Cyanophyceae</taxon>
        <taxon>Desertifilales</taxon>
        <taxon>Desertifilaceae</taxon>
        <taxon>Desertifilum</taxon>
    </lineage>
</organism>
<accession>A0A1E5QG67</accession>
<reference evidence="3" key="1">
    <citation type="submission" date="2016-09" db="EMBL/GenBank/DDBJ databases">
        <title>Draft genome of thermotolerant cyanobacterium Desertifilum sp. strain IPPAS B-1220.</title>
        <authorList>
            <person name="Sinetova M.A."/>
            <person name="Bolakhan K."/>
            <person name="Zayadan B.K."/>
            <person name="Mironov K.S."/>
            <person name="Ustinova V."/>
            <person name="Kupriyanova E.V."/>
            <person name="Sidorov R.A."/>
            <person name="Skrypnik A.N."/>
            <person name="Gogoleva N.E."/>
            <person name="Gogolev Y.V."/>
            <person name="Los D.A."/>
        </authorList>
    </citation>
    <scope>NUCLEOTIDE SEQUENCE [LARGE SCALE GENOMIC DNA]</scope>
    <source>
        <strain evidence="3">IPPAS B-1220</strain>
    </source>
</reference>
<dbReference type="PROSITE" id="PS50110">
    <property type="entry name" value="RESPONSE_REGULATORY"/>
    <property type="match status" value="1"/>
</dbReference>
<evidence type="ECO:0000259" key="2">
    <source>
        <dbReference type="PROSITE" id="PS50110"/>
    </source>
</evidence>
<evidence type="ECO:0000313" key="3">
    <source>
        <dbReference type="EMBL" id="OEJ73649.1"/>
    </source>
</evidence>
<dbReference type="OrthoDB" id="530909at2"/>
<evidence type="ECO:0000256" key="1">
    <source>
        <dbReference type="PROSITE-ProRule" id="PRU00169"/>
    </source>
</evidence>
<dbReference type="STRING" id="1781255.BH720_18520"/>
<dbReference type="InterPro" id="IPR011006">
    <property type="entry name" value="CheY-like_superfamily"/>
</dbReference>
<comment type="caution">
    <text evidence="1">Lacks conserved residue(s) required for the propagation of feature annotation.</text>
</comment>
<comment type="caution">
    <text evidence="3">The sequence shown here is derived from an EMBL/GenBank/DDBJ whole genome shotgun (WGS) entry which is preliminary data.</text>
</comment>